<keyword evidence="2" id="KW-1185">Reference proteome</keyword>
<reference evidence="1" key="1">
    <citation type="submission" date="2021-08" db="EMBL/GenBank/DDBJ databases">
        <title>WGS assembly of Ceratopteris richardii.</title>
        <authorList>
            <person name="Marchant D.B."/>
            <person name="Chen G."/>
            <person name="Jenkins J."/>
            <person name="Shu S."/>
            <person name="Leebens-Mack J."/>
            <person name="Grimwood J."/>
            <person name="Schmutz J."/>
            <person name="Soltis P."/>
            <person name="Soltis D."/>
            <person name="Chen Z.-H."/>
        </authorList>
    </citation>
    <scope>NUCLEOTIDE SEQUENCE</scope>
    <source>
        <strain evidence="1">Whitten #5841</strain>
        <tissue evidence="1">Leaf</tissue>
    </source>
</reference>
<dbReference type="Proteomes" id="UP000825935">
    <property type="component" value="Chromosome 22"/>
</dbReference>
<protein>
    <submittedName>
        <fullName evidence="1">Uncharacterized protein</fullName>
    </submittedName>
</protein>
<dbReference type="AlphaFoldDB" id="A0A8T2S516"/>
<proteinExistence type="predicted"/>
<gene>
    <name evidence="1" type="ORF">KP509_22G051400</name>
</gene>
<comment type="caution">
    <text evidence="1">The sequence shown here is derived from an EMBL/GenBank/DDBJ whole genome shotgun (WGS) entry which is preliminary data.</text>
</comment>
<sequence>MPEGQNQCVVVDDHDQHSKANFNNFCTQEIISCPKANEGVPTRLEEASGQTASPMRRWIDILNLISSGESSFVLVIKLFRNAFKDSVWGIPVYDSVCTQRCDDDDVATMAAEYTNYSLPFDLMEILFHSASRFHAPFFPVDTEMLTHTYQQSLIRTSLPFDIMVILFHAASMFHARFFPVDMETSTTIYGCRYHYSVLLVNLPSAVILYPISPGDIDVLMLLFEK</sequence>
<dbReference type="EMBL" id="CM035427">
    <property type="protein sequence ID" value="KAH7307245.1"/>
    <property type="molecule type" value="Genomic_DNA"/>
</dbReference>
<organism evidence="1 2">
    <name type="scientific">Ceratopteris richardii</name>
    <name type="common">Triangle waterfern</name>
    <dbReference type="NCBI Taxonomy" id="49495"/>
    <lineage>
        <taxon>Eukaryota</taxon>
        <taxon>Viridiplantae</taxon>
        <taxon>Streptophyta</taxon>
        <taxon>Embryophyta</taxon>
        <taxon>Tracheophyta</taxon>
        <taxon>Polypodiopsida</taxon>
        <taxon>Polypodiidae</taxon>
        <taxon>Polypodiales</taxon>
        <taxon>Pteridineae</taxon>
        <taxon>Pteridaceae</taxon>
        <taxon>Parkerioideae</taxon>
        <taxon>Ceratopteris</taxon>
    </lineage>
</organism>
<evidence type="ECO:0000313" key="2">
    <source>
        <dbReference type="Proteomes" id="UP000825935"/>
    </source>
</evidence>
<evidence type="ECO:0000313" key="1">
    <source>
        <dbReference type="EMBL" id="KAH7307245.1"/>
    </source>
</evidence>
<accession>A0A8T2S516</accession>
<name>A0A8T2S516_CERRI</name>